<comment type="caution">
    <text evidence="15">The sequence shown here is derived from an EMBL/GenBank/DDBJ whole genome shotgun (WGS) entry which is preliminary data.</text>
</comment>
<dbReference type="Proteomes" id="UP000886808">
    <property type="component" value="Unassembled WGS sequence"/>
</dbReference>
<evidence type="ECO:0000256" key="2">
    <source>
        <dbReference type="ARBA" id="ARBA00004141"/>
    </source>
</evidence>
<feature type="transmembrane region" description="Helical" evidence="13">
    <location>
        <begin position="45"/>
        <end position="78"/>
    </location>
</feature>
<dbReference type="PANTHER" id="PTHR45569:SF1">
    <property type="entry name" value="SENSOR PROTEIN KDPD"/>
    <property type="match status" value="1"/>
</dbReference>
<dbReference type="EMBL" id="DXIE01000002">
    <property type="protein sequence ID" value="HIV61247.1"/>
    <property type="molecule type" value="Genomic_DNA"/>
</dbReference>
<dbReference type="SUPFAM" id="SSF47384">
    <property type="entry name" value="Homodimeric domain of signal transducing histidine kinase"/>
    <property type="match status" value="1"/>
</dbReference>
<dbReference type="PANTHER" id="PTHR45569">
    <property type="entry name" value="SENSOR PROTEIN KDPD"/>
    <property type="match status" value="1"/>
</dbReference>
<name>A0A9D1PFV8_9FIRM</name>
<dbReference type="AlphaFoldDB" id="A0A9D1PFV8"/>
<dbReference type="CDD" id="cd00082">
    <property type="entry name" value="HisKA"/>
    <property type="match status" value="1"/>
</dbReference>
<dbReference type="Gene3D" id="1.20.120.620">
    <property type="entry name" value="Backbone structure of the membrane domain of e. Coli histidine kinase receptor kdpd"/>
    <property type="match status" value="1"/>
</dbReference>
<dbReference type="GO" id="GO:0000155">
    <property type="term" value="F:phosphorelay sensor kinase activity"/>
    <property type="evidence" value="ECO:0007669"/>
    <property type="project" value="InterPro"/>
</dbReference>
<feature type="transmembrane region" description="Helical" evidence="13">
    <location>
        <begin position="90"/>
        <end position="111"/>
    </location>
</feature>
<keyword evidence="5" id="KW-0808">Transferase</keyword>
<dbReference type="PROSITE" id="PS50109">
    <property type="entry name" value="HIS_KIN"/>
    <property type="match status" value="1"/>
</dbReference>
<evidence type="ECO:0000256" key="1">
    <source>
        <dbReference type="ARBA" id="ARBA00000085"/>
    </source>
</evidence>
<dbReference type="PRINTS" id="PR00344">
    <property type="entry name" value="BCTRLSENSOR"/>
</dbReference>
<protein>
    <recommendedName>
        <fullName evidence="3">histidine kinase</fullName>
        <ecNumber evidence="3">2.7.13.3</ecNumber>
    </recommendedName>
</protein>
<evidence type="ECO:0000256" key="11">
    <source>
        <dbReference type="ARBA" id="ARBA00023012"/>
    </source>
</evidence>
<reference evidence="15" key="2">
    <citation type="submission" date="2021-04" db="EMBL/GenBank/DDBJ databases">
        <authorList>
            <person name="Gilroy R."/>
        </authorList>
    </citation>
    <scope>NUCLEOTIDE SEQUENCE</scope>
    <source>
        <strain evidence="15">CHK193-4272</strain>
    </source>
</reference>
<dbReference type="Gene3D" id="1.10.287.130">
    <property type="match status" value="1"/>
</dbReference>
<evidence type="ECO:0000259" key="14">
    <source>
        <dbReference type="PROSITE" id="PS50109"/>
    </source>
</evidence>
<dbReference type="SMART" id="SM00388">
    <property type="entry name" value="HisKA"/>
    <property type="match status" value="1"/>
</dbReference>
<dbReference type="InterPro" id="IPR003594">
    <property type="entry name" value="HATPase_dom"/>
</dbReference>
<evidence type="ECO:0000313" key="15">
    <source>
        <dbReference type="EMBL" id="HIV61247.1"/>
    </source>
</evidence>
<evidence type="ECO:0000256" key="3">
    <source>
        <dbReference type="ARBA" id="ARBA00012438"/>
    </source>
</evidence>
<dbReference type="InterPro" id="IPR005467">
    <property type="entry name" value="His_kinase_dom"/>
</dbReference>
<comment type="catalytic activity">
    <reaction evidence="1">
        <text>ATP + protein L-histidine = ADP + protein N-phospho-L-histidine.</text>
        <dbReference type="EC" id="2.7.13.3"/>
    </reaction>
</comment>
<sequence>MNIKSDKIKLFILNALKTFAILLSATCINILLLNRFTTLGNASEIYILGVLLISLNTTGYAWGILSAIVSVLCVNYFFTYPYTNFNFTREGYPVTFLVMLTVSIATSALSGRIKKQREFARERSRLAEERQKIVIEAEKEKMRGNLLRAISHDLRTPLTGILAASNALIDNDELIDSVSRKELLSGINEDAEWLLRMVENVLSVTRISGGAPSLKKVAEPLDEVFSQVVSKARKRYPNIDLSVSMPDKVTLVPMDEMLIVQVLINLVDNAILHGRNNKVELSAQIIDNFVKISVRDYGKGIPPCDLDKLFEGFVSRDKDCTDSTRGLGIGLSICKTIVEGHGGQIHAKNMPDVGAYISFTLPITEVTSYAE</sequence>
<proteinExistence type="predicted"/>
<organism evidence="15 16">
    <name type="scientific">Candidatus Butyricicoccus avistercoris</name>
    <dbReference type="NCBI Taxonomy" id="2838518"/>
    <lineage>
        <taxon>Bacteria</taxon>
        <taxon>Bacillati</taxon>
        <taxon>Bacillota</taxon>
        <taxon>Clostridia</taxon>
        <taxon>Eubacteriales</taxon>
        <taxon>Butyricicoccaceae</taxon>
        <taxon>Butyricicoccus</taxon>
    </lineage>
</organism>
<gene>
    <name evidence="15" type="ORF">H9746_00105</name>
</gene>
<evidence type="ECO:0000256" key="12">
    <source>
        <dbReference type="ARBA" id="ARBA00023136"/>
    </source>
</evidence>
<dbReference type="Gene3D" id="3.30.565.10">
    <property type="entry name" value="Histidine kinase-like ATPase, C-terminal domain"/>
    <property type="match status" value="1"/>
</dbReference>
<evidence type="ECO:0000256" key="8">
    <source>
        <dbReference type="ARBA" id="ARBA00022777"/>
    </source>
</evidence>
<dbReference type="InterPro" id="IPR004358">
    <property type="entry name" value="Sig_transdc_His_kin-like_C"/>
</dbReference>
<keyword evidence="12 13" id="KW-0472">Membrane</keyword>
<dbReference type="GO" id="GO:0005886">
    <property type="term" value="C:plasma membrane"/>
    <property type="evidence" value="ECO:0007669"/>
    <property type="project" value="TreeGrafter"/>
</dbReference>
<keyword evidence="7" id="KW-0547">Nucleotide-binding</keyword>
<evidence type="ECO:0000256" key="7">
    <source>
        <dbReference type="ARBA" id="ARBA00022741"/>
    </source>
</evidence>
<feature type="domain" description="Histidine kinase" evidence="14">
    <location>
        <begin position="149"/>
        <end position="365"/>
    </location>
</feature>
<dbReference type="GO" id="GO:0005524">
    <property type="term" value="F:ATP binding"/>
    <property type="evidence" value="ECO:0007669"/>
    <property type="project" value="UniProtKB-KW"/>
</dbReference>
<dbReference type="InterPro" id="IPR003661">
    <property type="entry name" value="HisK_dim/P_dom"/>
</dbReference>
<accession>A0A9D1PFV8</accession>
<dbReference type="InterPro" id="IPR036890">
    <property type="entry name" value="HATPase_C_sf"/>
</dbReference>
<keyword evidence="4" id="KW-0597">Phosphoprotein</keyword>
<keyword evidence="10 13" id="KW-1133">Transmembrane helix</keyword>
<dbReference type="Pfam" id="PF13493">
    <property type="entry name" value="DUF4118"/>
    <property type="match status" value="1"/>
</dbReference>
<dbReference type="SMART" id="SM00387">
    <property type="entry name" value="HATPase_c"/>
    <property type="match status" value="1"/>
</dbReference>
<evidence type="ECO:0000256" key="13">
    <source>
        <dbReference type="SAM" id="Phobius"/>
    </source>
</evidence>
<evidence type="ECO:0000256" key="9">
    <source>
        <dbReference type="ARBA" id="ARBA00022840"/>
    </source>
</evidence>
<keyword evidence="11" id="KW-0902">Two-component regulatory system</keyword>
<evidence type="ECO:0000256" key="10">
    <source>
        <dbReference type="ARBA" id="ARBA00022989"/>
    </source>
</evidence>
<dbReference type="Pfam" id="PF02518">
    <property type="entry name" value="HATPase_c"/>
    <property type="match status" value="1"/>
</dbReference>
<dbReference type="Pfam" id="PF00512">
    <property type="entry name" value="HisKA"/>
    <property type="match status" value="1"/>
</dbReference>
<evidence type="ECO:0000256" key="4">
    <source>
        <dbReference type="ARBA" id="ARBA00022553"/>
    </source>
</evidence>
<feature type="transmembrane region" description="Helical" evidence="13">
    <location>
        <begin position="12"/>
        <end position="33"/>
    </location>
</feature>
<dbReference type="InterPro" id="IPR038318">
    <property type="entry name" value="KdpD_sf"/>
</dbReference>
<comment type="subcellular location">
    <subcellularLocation>
        <location evidence="2">Membrane</location>
        <topology evidence="2">Multi-pass membrane protein</topology>
    </subcellularLocation>
</comment>
<evidence type="ECO:0000313" key="16">
    <source>
        <dbReference type="Proteomes" id="UP000886808"/>
    </source>
</evidence>
<dbReference type="CDD" id="cd00075">
    <property type="entry name" value="HATPase"/>
    <property type="match status" value="1"/>
</dbReference>
<reference evidence="15" key="1">
    <citation type="journal article" date="2021" name="PeerJ">
        <title>Extensive microbial diversity within the chicken gut microbiome revealed by metagenomics and culture.</title>
        <authorList>
            <person name="Gilroy R."/>
            <person name="Ravi A."/>
            <person name="Getino M."/>
            <person name="Pursley I."/>
            <person name="Horton D.L."/>
            <person name="Alikhan N.F."/>
            <person name="Baker D."/>
            <person name="Gharbi K."/>
            <person name="Hall N."/>
            <person name="Watson M."/>
            <person name="Adriaenssens E.M."/>
            <person name="Foster-Nyarko E."/>
            <person name="Jarju S."/>
            <person name="Secka A."/>
            <person name="Antonio M."/>
            <person name="Oren A."/>
            <person name="Chaudhuri R.R."/>
            <person name="La Ragione R."/>
            <person name="Hildebrand F."/>
            <person name="Pallen M.J."/>
        </authorList>
    </citation>
    <scope>NUCLEOTIDE SEQUENCE</scope>
    <source>
        <strain evidence="15">CHK193-4272</strain>
    </source>
</reference>
<dbReference type="EC" id="2.7.13.3" evidence="3"/>
<keyword evidence="6 13" id="KW-0812">Transmembrane</keyword>
<dbReference type="InterPro" id="IPR052023">
    <property type="entry name" value="Histidine_kinase_KdpD"/>
</dbReference>
<keyword evidence="9" id="KW-0067">ATP-binding</keyword>
<dbReference type="SUPFAM" id="SSF55874">
    <property type="entry name" value="ATPase domain of HSP90 chaperone/DNA topoisomerase II/histidine kinase"/>
    <property type="match status" value="1"/>
</dbReference>
<dbReference type="InterPro" id="IPR036097">
    <property type="entry name" value="HisK_dim/P_sf"/>
</dbReference>
<evidence type="ECO:0000256" key="5">
    <source>
        <dbReference type="ARBA" id="ARBA00022679"/>
    </source>
</evidence>
<dbReference type="InterPro" id="IPR025201">
    <property type="entry name" value="KdpD_TM"/>
</dbReference>
<evidence type="ECO:0000256" key="6">
    <source>
        <dbReference type="ARBA" id="ARBA00022692"/>
    </source>
</evidence>
<keyword evidence="8" id="KW-0418">Kinase</keyword>